<proteinExistence type="predicted"/>
<evidence type="ECO:0000256" key="2">
    <source>
        <dbReference type="ARBA" id="ARBA00023136"/>
    </source>
</evidence>
<dbReference type="Pfam" id="PF00144">
    <property type="entry name" value="Beta-lactamase"/>
    <property type="match status" value="1"/>
</dbReference>
<dbReference type="InterPro" id="IPR012338">
    <property type="entry name" value="Beta-lactam/transpept-like"/>
</dbReference>
<reference evidence="4" key="1">
    <citation type="journal article" date="2022" name="Int. J. Syst. Evol. Microbiol.">
        <title>Apilactobacillus apisilvae sp. nov., Nicolia spurrieriana gen. nov. sp. nov., Bombilactobacillus folatiphilus sp. nov. and Bombilactobacillus thymidiniphilus sp. nov., four new lactic acid bacterial isolates from stingless bees Tetragonula carbonaria and Austroplebeia australis.</title>
        <authorList>
            <person name="Oliphant S.A."/>
            <person name="Watson-Haigh N.S."/>
            <person name="Sumby K.M."/>
            <person name="Gardner J."/>
            <person name="Groom S."/>
            <person name="Jiranek V."/>
        </authorList>
    </citation>
    <scope>NUCLEOTIDE SEQUENCE</scope>
    <source>
        <strain evidence="4">SG4_D2</strain>
    </source>
</reference>
<dbReference type="InterPro" id="IPR050491">
    <property type="entry name" value="AmpC-like"/>
</dbReference>
<organism evidence="4 5">
    <name type="scientific">Bombilactobacillus folatiphilus</name>
    <dbReference type="NCBI Taxonomy" id="2923362"/>
    <lineage>
        <taxon>Bacteria</taxon>
        <taxon>Bacillati</taxon>
        <taxon>Bacillota</taxon>
        <taxon>Bacilli</taxon>
        <taxon>Lactobacillales</taxon>
        <taxon>Lactobacillaceae</taxon>
        <taxon>Bombilactobacillus</taxon>
    </lineage>
</organism>
<dbReference type="PANTHER" id="PTHR46825">
    <property type="entry name" value="D-ALANYL-D-ALANINE-CARBOXYPEPTIDASE/ENDOPEPTIDASE AMPH"/>
    <property type="match status" value="1"/>
</dbReference>
<dbReference type="SUPFAM" id="SSF56601">
    <property type="entry name" value="beta-lactamase/transpeptidase-like"/>
    <property type="match status" value="1"/>
</dbReference>
<dbReference type="EMBL" id="CP093366">
    <property type="protein sequence ID" value="UQS82394.1"/>
    <property type="molecule type" value="Genomic_DNA"/>
</dbReference>
<dbReference type="Gene3D" id="3.40.710.10">
    <property type="entry name" value="DD-peptidase/beta-lactamase superfamily"/>
    <property type="match status" value="1"/>
</dbReference>
<comment type="subcellular location">
    <subcellularLocation>
        <location evidence="1">Membrane</location>
    </subcellularLocation>
</comment>
<dbReference type="Proteomes" id="UP000831495">
    <property type="component" value="Chromosome"/>
</dbReference>
<sequence length="355" mass="40610">MKKDFGWIGVLFLMLVAGSYCFKTPVQATSRMQEQKTISNILKQNEFSGTALIIKHGQPFYQATQGYADYQKRQALSMDSTYQLASLEKAVTATLLMKAQEQGRLHLSDSLHAYLPQIPYSANLNLWHLLKMESGLVLPPASVKTALTTRKLPHYLNKHTKFVPEYRNRWHYSDVNYILLAQILTQVYHRSYAQLFQQYIVQPLHLQNTGVTANYLHNQHAVLAYAVNGQPANYDTPLRWSWNPIADELGAGQLYADAHELYRLEKAIVQGEIIKLKDVQKLRKPGATNIYNGGVYHEVSKHYFYAHGVQQGFDTVVLMSDDGQNAVILLSNRHNNRQQNFIQLAKQFYGLMHPN</sequence>
<keyword evidence="5" id="KW-1185">Reference proteome</keyword>
<gene>
    <name evidence="4" type="ORF">MOO45_01520</name>
</gene>
<evidence type="ECO:0000313" key="5">
    <source>
        <dbReference type="Proteomes" id="UP000831495"/>
    </source>
</evidence>
<accession>A0ABY4P9V0</accession>
<feature type="domain" description="Beta-lactamase-related" evidence="3">
    <location>
        <begin position="37"/>
        <end position="336"/>
    </location>
</feature>
<evidence type="ECO:0000259" key="3">
    <source>
        <dbReference type="Pfam" id="PF00144"/>
    </source>
</evidence>
<evidence type="ECO:0000313" key="4">
    <source>
        <dbReference type="EMBL" id="UQS82394.1"/>
    </source>
</evidence>
<protein>
    <submittedName>
        <fullName evidence="4">Beta-lactamase family protein</fullName>
    </submittedName>
</protein>
<dbReference type="InterPro" id="IPR001466">
    <property type="entry name" value="Beta-lactam-related"/>
</dbReference>
<keyword evidence="2" id="KW-0472">Membrane</keyword>
<evidence type="ECO:0000256" key="1">
    <source>
        <dbReference type="ARBA" id="ARBA00004370"/>
    </source>
</evidence>
<dbReference type="RefSeq" id="WP_249514662.1">
    <property type="nucleotide sequence ID" value="NZ_CP093366.1"/>
</dbReference>
<name>A0ABY4P9V0_9LACO</name>
<dbReference type="PANTHER" id="PTHR46825:SF11">
    <property type="entry name" value="PENICILLIN-BINDING PROTEIN 4"/>
    <property type="match status" value="1"/>
</dbReference>